<dbReference type="InterPro" id="IPR042528">
    <property type="entry name" value="elF-2B_alpha_N"/>
</dbReference>
<dbReference type="InterPro" id="IPR051501">
    <property type="entry name" value="eIF2B_alpha/beta/delta"/>
</dbReference>
<feature type="compositionally biased region" description="Gly residues" evidence="10">
    <location>
        <begin position="398"/>
        <end position="409"/>
    </location>
</feature>
<accession>A0ABD3N926</accession>
<comment type="similarity">
    <text evidence="2 9">Belongs to the eIF-2B alpha/beta/delta subunits family.</text>
</comment>
<dbReference type="Gene3D" id="3.40.50.10470">
    <property type="entry name" value="Translation initiation factor eif-2b, domain 2"/>
    <property type="match status" value="1"/>
</dbReference>
<dbReference type="Proteomes" id="UP001530315">
    <property type="component" value="Unassembled WGS sequence"/>
</dbReference>
<dbReference type="InterPro" id="IPR037171">
    <property type="entry name" value="NagB/RpiA_transferase-like"/>
</dbReference>
<keyword evidence="3" id="KW-0963">Cytoplasm</keyword>
<evidence type="ECO:0000256" key="5">
    <source>
        <dbReference type="ARBA" id="ARBA00022917"/>
    </source>
</evidence>
<dbReference type="AlphaFoldDB" id="A0ABD3N926"/>
<evidence type="ECO:0000256" key="6">
    <source>
        <dbReference type="ARBA" id="ARBA00044208"/>
    </source>
</evidence>
<evidence type="ECO:0000256" key="10">
    <source>
        <dbReference type="SAM" id="MobiDB-lite"/>
    </source>
</evidence>
<feature type="compositionally biased region" description="Acidic residues" evidence="10">
    <location>
        <begin position="381"/>
        <end position="391"/>
    </location>
</feature>
<reference evidence="11 12" key="1">
    <citation type="submission" date="2024-10" db="EMBL/GenBank/DDBJ databases">
        <title>Updated reference genomes for cyclostephanoid diatoms.</title>
        <authorList>
            <person name="Roberts W.R."/>
            <person name="Alverson A.J."/>
        </authorList>
    </citation>
    <scope>NUCLEOTIDE SEQUENCE [LARGE SCALE GENOMIC DNA]</scope>
    <source>
        <strain evidence="11 12">AJA276-08</strain>
    </source>
</reference>
<keyword evidence="4" id="KW-0396">Initiation factor</keyword>
<organism evidence="11 12">
    <name type="scientific">Stephanodiscus triporus</name>
    <dbReference type="NCBI Taxonomy" id="2934178"/>
    <lineage>
        <taxon>Eukaryota</taxon>
        <taxon>Sar</taxon>
        <taxon>Stramenopiles</taxon>
        <taxon>Ochrophyta</taxon>
        <taxon>Bacillariophyta</taxon>
        <taxon>Coscinodiscophyceae</taxon>
        <taxon>Thalassiosirophycidae</taxon>
        <taxon>Stephanodiscales</taxon>
        <taxon>Stephanodiscaceae</taxon>
        <taxon>Stephanodiscus</taxon>
    </lineage>
</organism>
<comment type="caution">
    <text evidence="11">The sequence shown here is derived from an EMBL/GenBank/DDBJ whole genome shotgun (WGS) entry which is preliminary data.</text>
</comment>
<feature type="compositionally biased region" description="Low complexity" evidence="10">
    <location>
        <begin position="41"/>
        <end position="50"/>
    </location>
</feature>
<dbReference type="EMBL" id="JALLAZ020001577">
    <property type="protein sequence ID" value="KAL3772457.1"/>
    <property type="molecule type" value="Genomic_DNA"/>
</dbReference>
<feature type="region of interest" description="Disordered" evidence="10">
    <location>
        <begin position="1"/>
        <end position="76"/>
    </location>
</feature>
<gene>
    <name evidence="11" type="ORF">ACHAW5_007312</name>
</gene>
<sequence>MDQEQRQRPPQRQHRQQQQHPVITDLCFHLTKSSNDDDDAPATAAAHHPPQSSPGGGRRPTRPVPPPGGGGRRSHVPLPVAAIRVLLDVIRRSEAETMMGLQAELRDASDVMVDFARRGGPVVVSNDSDDDDDYDDDDVDGVGLAATKTTTKTTGHILAGRYHIALSSGCELFLKHVTRASLETPDFRECRARVLERGTAFASYSTRARDRIAAVGSPFVREGCAVLTHGRSRVVESILLRAALVENRRFRVYVLEGRPDAGGARSARSYANAGIPTTVVLDSAMGHVMERVDLVLVGAEGVVENGGTVNKVGTFALGVLARELGVPMYVAAESYKFTRLYPLNNADLPEMTVGGPAGSLMFLDTLAWSANATQTTTATTGDDDNNDDDGVGEVVGEKAGGGNGGGGGTKTMTTTKATEIEDYCRGSLRPYVVDLPPSVSIENPPCDFTPAKYITLLFTDMGVLTPSAVSDELIRLYQ</sequence>
<dbReference type="GO" id="GO:0003743">
    <property type="term" value="F:translation initiation factor activity"/>
    <property type="evidence" value="ECO:0007669"/>
    <property type="project" value="UniProtKB-KW"/>
</dbReference>
<keyword evidence="12" id="KW-1185">Reference proteome</keyword>
<dbReference type="Pfam" id="PF01008">
    <property type="entry name" value="IF-2B"/>
    <property type="match status" value="1"/>
</dbReference>
<evidence type="ECO:0000256" key="3">
    <source>
        <dbReference type="ARBA" id="ARBA00022490"/>
    </source>
</evidence>
<feature type="region of interest" description="Disordered" evidence="10">
    <location>
        <begin position="375"/>
        <end position="412"/>
    </location>
</feature>
<keyword evidence="5" id="KW-0648">Protein biosynthesis</keyword>
<comment type="subcellular location">
    <subcellularLocation>
        <location evidence="1">Cytoplasm</location>
        <location evidence="1">Cytosol</location>
    </subcellularLocation>
</comment>
<dbReference type="SUPFAM" id="SSF100950">
    <property type="entry name" value="NagB/RpiA/CoA transferase-like"/>
    <property type="match status" value="1"/>
</dbReference>
<protein>
    <recommendedName>
        <fullName evidence="6">Translation initiation factor eIF2B subunit alpha</fullName>
    </recommendedName>
    <alternativeName>
        <fullName evidence="7">eIF2B GDP-GTP exchange factor subunit alpha</fullName>
    </alternativeName>
</protein>
<dbReference type="Gene3D" id="1.20.120.1070">
    <property type="entry name" value="Translation initiation factor eIF-2B, N-terminal domain"/>
    <property type="match status" value="1"/>
</dbReference>
<evidence type="ECO:0000256" key="9">
    <source>
        <dbReference type="RuleBase" id="RU003814"/>
    </source>
</evidence>
<evidence type="ECO:0000256" key="2">
    <source>
        <dbReference type="ARBA" id="ARBA00007251"/>
    </source>
</evidence>
<name>A0ABD3N926_9STRA</name>
<dbReference type="PANTHER" id="PTHR45860">
    <property type="entry name" value="TRANSLATION INITIATION FACTOR EIF-2B SUBUNIT ALPHA"/>
    <property type="match status" value="1"/>
</dbReference>
<evidence type="ECO:0000313" key="11">
    <source>
        <dbReference type="EMBL" id="KAL3772457.1"/>
    </source>
</evidence>
<dbReference type="InterPro" id="IPR000649">
    <property type="entry name" value="IF-2B-related"/>
</dbReference>
<dbReference type="InterPro" id="IPR042529">
    <property type="entry name" value="IF_2B-like_C"/>
</dbReference>
<evidence type="ECO:0000256" key="4">
    <source>
        <dbReference type="ARBA" id="ARBA00022540"/>
    </source>
</evidence>
<comment type="subunit">
    <text evidence="8">Component of the translation initiation factor 2B (eIF2B) complex which is a heterodecamer of two sets of five different subunits: alpha, beta, gamma, delta and epsilon. Subunits alpha, beta and delta comprise a regulatory subcomplex and subunits epsilon and gamma comprise a catalytic subcomplex. Within the complex, the hexameric regulatory complex resides at the center, with the two heterodimeric catalytic subcomplexes bound on opposite sides.</text>
</comment>
<evidence type="ECO:0000256" key="1">
    <source>
        <dbReference type="ARBA" id="ARBA00004514"/>
    </source>
</evidence>
<dbReference type="PANTHER" id="PTHR45860:SF1">
    <property type="entry name" value="TRANSLATION INITIATION FACTOR EIF-2B SUBUNIT ALPHA"/>
    <property type="match status" value="1"/>
</dbReference>
<evidence type="ECO:0000313" key="12">
    <source>
        <dbReference type="Proteomes" id="UP001530315"/>
    </source>
</evidence>
<evidence type="ECO:0000256" key="7">
    <source>
        <dbReference type="ARBA" id="ARBA00044236"/>
    </source>
</evidence>
<proteinExistence type="inferred from homology"/>
<dbReference type="GO" id="GO:0005829">
    <property type="term" value="C:cytosol"/>
    <property type="evidence" value="ECO:0007669"/>
    <property type="project" value="UniProtKB-SubCell"/>
</dbReference>
<evidence type="ECO:0000256" key="8">
    <source>
        <dbReference type="ARBA" id="ARBA00046432"/>
    </source>
</evidence>